<name>A0A376DH00_9GAMM</name>
<dbReference type="AlphaFoldDB" id="A0A376DH00"/>
<gene>
    <name evidence="1" type="ORF">NCTC12121_02108</name>
</gene>
<reference evidence="1 2" key="1">
    <citation type="submission" date="2018-06" db="EMBL/GenBank/DDBJ databases">
        <authorList>
            <consortium name="Pathogen Informatics"/>
            <person name="Doyle S."/>
        </authorList>
    </citation>
    <scope>NUCLEOTIDE SEQUENCE [LARGE SCALE GENOMIC DNA]</scope>
    <source>
        <strain evidence="1 2">NCTC12121</strain>
    </source>
</reference>
<dbReference type="EMBL" id="UFXZ01000001">
    <property type="protein sequence ID" value="STC89243.1"/>
    <property type="molecule type" value="Genomic_DNA"/>
</dbReference>
<sequence>MDVTNDDYILLLSALLPPGPAWSVSDPVIAGAAPSLTRAHQRADALMRELDPRTTTELINRWERLCGLPDECIPAGTQTLRQRQQRLDAKVNLAGGINENFYLAQIAALGRTDATITRYNKSTFTCLSRCTDAVNTYEWRYYWQVNMPSHTETTWMTCNDRCDSPLRVWGDTVVECVMNKLCPSHTYVIFKYPE</sequence>
<dbReference type="Pfam" id="PF10076">
    <property type="entry name" value="Phage_Mu_Gp48"/>
    <property type="match status" value="1"/>
</dbReference>
<protein>
    <submittedName>
        <fullName evidence="1">Uncharacterized protein conserved in bacteria (DUF2313)</fullName>
    </submittedName>
</protein>
<evidence type="ECO:0000313" key="2">
    <source>
        <dbReference type="Proteomes" id="UP000255248"/>
    </source>
</evidence>
<dbReference type="Proteomes" id="UP000255248">
    <property type="component" value="Unassembled WGS sequence"/>
</dbReference>
<accession>A0A376DH00</accession>
<dbReference type="InterPro" id="IPR018755">
    <property type="entry name" value="Phage_Mu_Gp48"/>
</dbReference>
<dbReference type="RefSeq" id="WP_071991037.1">
    <property type="nucleotide sequence ID" value="NZ_CP065626.1"/>
</dbReference>
<dbReference type="OrthoDB" id="6592844at2"/>
<proteinExistence type="predicted"/>
<organism evidence="1 2">
    <name type="scientific">Edwardsiella hoshinae</name>
    <dbReference type="NCBI Taxonomy" id="93378"/>
    <lineage>
        <taxon>Bacteria</taxon>
        <taxon>Pseudomonadati</taxon>
        <taxon>Pseudomonadota</taxon>
        <taxon>Gammaproteobacteria</taxon>
        <taxon>Enterobacterales</taxon>
        <taxon>Hafniaceae</taxon>
        <taxon>Edwardsiella</taxon>
    </lineage>
</organism>
<evidence type="ECO:0000313" key="1">
    <source>
        <dbReference type="EMBL" id="STC89243.1"/>
    </source>
</evidence>